<dbReference type="Proteomes" id="UP001652623">
    <property type="component" value="Chromosome 10"/>
</dbReference>
<organism evidence="10 11">
    <name type="scientific">Ziziphus jujuba</name>
    <name type="common">Chinese jujube</name>
    <name type="synonym">Ziziphus sativa</name>
    <dbReference type="NCBI Taxonomy" id="326968"/>
    <lineage>
        <taxon>Eukaryota</taxon>
        <taxon>Viridiplantae</taxon>
        <taxon>Streptophyta</taxon>
        <taxon>Embryophyta</taxon>
        <taxon>Tracheophyta</taxon>
        <taxon>Spermatophyta</taxon>
        <taxon>Magnoliopsida</taxon>
        <taxon>eudicotyledons</taxon>
        <taxon>Gunneridae</taxon>
        <taxon>Pentapetalae</taxon>
        <taxon>rosids</taxon>
        <taxon>fabids</taxon>
        <taxon>Rosales</taxon>
        <taxon>Rhamnaceae</taxon>
        <taxon>Paliureae</taxon>
        <taxon>Ziziphus</taxon>
    </lineage>
</organism>
<dbReference type="GO" id="GO:0052845">
    <property type="term" value="F:inositol-5-diphosphate-1,2,3,4,6-pentakisphosphate diphosphatase activity"/>
    <property type="evidence" value="ECO:0007669"/>
    <property type="project" value="UniProtKB-ARBA"/>
</dbReference>
<reference evidence="11" key="1">
    <citation type="submission" date="2025-08" db="UniProtKB">
        <authorList>
            <consortium name="RefSeq"/>
        </authorList>
    </citation>
    <scope>IDENTIFICATION</scope>
    <source>
        <tissue evidence="11">Seedling</tissue>
    </source>
</reference>
<protein>
    <recommendedName>
        <fullName evidence="1">diphosphoinositol-polyphosphate diphosphatase</fullName>
        <ecNumber evidence="1">3.6.1.52</ecNumber>
    </recommendedName>
</protein>
<dbReference type="CDD" id="cd14528">
    <property type="entry name" value="PFA-DSP_Siw14"/>
    <property type="match status" value="1"/>
</dbReference>
<dbReference type="PROSITE" id="PS00383">
    <property type="entry name" value="TYR_PHOSPHATASE_1"/>
    <property type="match status" value="1"/>
</dbReference>
<evidence type="ECO:0000313" key="10">
    <source>
        <dbReference type="Proteomes" id="UP001652623"/>
    </source>
</evidence>
<dbReference type="AlphaFoldDB" id="A0A6P3ZDK3"/>
<sequence>MLFFFFFLFFQTPALLIPHTHTKTDLIFLQTRSHTHRERERERERTEKTKSFFFFILFLEEGMGLILEEEENDEVLMPPTNFSMVEEGIFRSGFPQPANFSFLQTLNLRSIIYLCFEPYPEENLEFLRSNNIKLFQFGIEGKTESPISIPEETIMDALRVLIDVRNHPVLIHCKRGKHRTGCLVGCLRKLQNWCLASAFEEYQRFAGLKSRVTDLRFIEKFDVACLRQCLYSIIYQYQGYGSKKRRLLYSEENLQKPQITSV</sequence>
<evidence type="ECO:0000256" key="8">
    <source>
        <dbReference type="SAM" id="SignalP"/>
    </source>
</evidence>
<comment type="catalytic activity">
    <reaction evidence="5">
        <text>3,5-bis(diphospho)-1D-myo-inositol 1,2,4,6-tetrakisphosphate + H2O = 3-diphospho-1D-myo-inositol 1,2,4,5,6-pentakisphosphate + phosphate + 2 H(+)</text>
        <dbReference type="Rhea" id="RHEA:56312"/>
        <dbReference type="ChEBI" id="CHEBI:15377"/>
        <dbReference type="ChEBI" id="CHEBI:15378"/>
        <dbReference type="ChEBI" id="CHEBI:43474"/>
        <dbReference type="ChEBI" id="CHEBI:140372"/>
        <dbReference type="ChEBI" id="CHEBI:140374"/>
        <dbReference type="EC" id="3.6.1.52"/>
    </reaction>
    <physiologicalReaction direction="left-to-right" evidence="5">
        <dbReference type="Rhea" id="RHEA:56313"/>
    </physiologicalReaction>
</comment>
<keyword evidence="8" id="KW-0732">Signal</keyword>
<evidence type="ECO:0000256" key="6">
    <source>
        <dbReference type="ARBA" id="ARBA00047927"/>
    </source>
</evidence>
<evidence type="ECO:0000256" key="5">
    <source>
        <dbReference type="ARBA" id="ARBA00047562"/>
    </source>
</evidence>
<evidence type="ECO:0000256" key="3">
    <source>
        <dbReference type="ARBA" id="ARBA00044949"/>
    </source>
</evidence>
<feature type="chain" id="PRO_5045080014" description="diphosphoinositol-polyphosphate diphosphatase" evidence="8">
    <location>
        <begin position="17"/>
        <end position="262"/>
    </location>
</feature>
<comment type="catalytic activity">
    <reaction evidence="6">
        <text>1,5-bis(diphospho)-1D-myo-inositol 2,3,4,6-tetrakisphosphate + H2O = 1-diphospho-1D-myo-inositol 2,3,4,5,6-pentakisphosphate + phosphate + 2 H(+)</text>
        <dbReference type="Rhea" id="RHEA:79699"/>
        <dbReference type="ChEBI" id="CHEBI:15377"/>
        <dbReference type="ChEBI" id="CHEBI:15378"/>
        <dbReference type="ChEBI" id="CHEBI:43474"/>
        <dbReference type="ChEBI" id="CHEBI:74946"/>
        <dbReference type="ChEBI" id="CHEBI:77983"/>
        <dbReference type="EC" id="3.6.1.52"/>
    </reaction>
    <physiologicalReaction direction="left-to-right" evidence="6">
        <dbReference type="Rhea" id="RHEA:79700"/>
    </physiologicalReaction>
</comment>
<evidence type="ECO:0000256" key="2">
    <source>
        <dbReference type="ARBA" id="ARBA00022801"/>
    </source>
</evidence>
<dbReference type="PROSITE" id="PS50054">
    <property type="entry name" value="TYR_PHOSPHATASE_DUAL"/>
    <property type="match status" value="1"/>
</dbReference>
<dbReference type="PRINTS" id="PR01911">
    <property type="entry name" value="PFDSPHPHTASE"/>
</dbReference>
<dbReference type="KEGG" id="zju:107412514"/>
<dbReference type="FunCoup" id="A0A6P3ZDK3">
    <property type="interactions" value="24"/>
</dbReference>
<dbReference type="InterPro" id="IPR020428">
    <property type="entry name" value="PFA-DSPs"/>
</dbReference>
<dbReference type="PANTHER" id="PTHR31126">
    <property type="entry name" value="TYROSINE-PROTEIN PHOSPHATASE"/>
    <property type="match status" value="1"/>
</dbReference>
<gene>
    <name evidence="11" type="primary">LOC107412514</name>
</gene>
<dbReference type="GO" id="GO:0005737">
    <property type="term" value="C:cytoplasm"/>
    <property type="evidence" value="ECO:0007669"/>
    <property type="project" value="TreeGrafter"/>
</dbReference>
<keyword evidence="2" id="KW-0378">Hydrolase</keyword>
<evidence type="ECO:0000256" key="4">
    <source>
        <dbReference type="ARBA" id="ARBA00047342"/>
    </source>
</evidence>
<dbReference type="InterPro" id="IPR020422">
    <property type="entry name" value="TYR_PHOSPHATASE_DUAL_dom"/>
</dbReference>
<evidence type="ECO:0000256" key="7">
    <source>
        <dbReference type="ARBA" id="ARBA00048424"/>
    </source>
</evidence>
<feature type="signal peptide" evidence="8">
    <location>
        <begin position="1"/>
        <end position="16"/>
    </location>
</feature>
<dbReference type="InterPro" id="IPR029021">
    <property type="entry name" value="Prot-tyrosine_phosphatase-like"/>
</dbReference>
<keyword evidence="10" id="KW-1185">Reference proteome</keyword>
<evidence type="ECO:0000313" key="11">
    <source>
        <dbReference type="RefSeq" id="XP_015875776.2"/>
    </source>
</evidence>
<dbReference type="EC" id="3.6.1.52" evidence="1"/>
<dbReference type="Gene3D" id="3.90.190.10">
    <property type="entry name" value="Protein tyrosine phosphatase superfamily"/>
    <property type="match status" value="1"/>
</dbReference>
<comment type="similarity">
    <text evidence="3">Belongs to the protein-tyrosine phosphatase family. Atypical dual-specificity phosphatase Siw14-like subfamily.</text>
</comment>
<dbReference type="RefSeq" id="XP_015875776.2">
    <property type="nucleotide sequence ID" value="XM_016020290.4"/>
</dbReference>
<proteinExistence type="inferred from homology"/>
<evidence type="ECO:0000256" key="1">
    <source>
        <dbReference type="ARBA" id="ARBA00012527"/>
    </source>
</evidence>
<name>A0A6P3ZDK3_ZIZJJ</name>
<comment type="catalytic activity">
    <reaction evidence="4">
        <text>5-diphospho-1D-myo-inositol 1,2,3,4,6-pentakisphosphate + H2O = 1D-myo-inositol hexakisphosphate + phosphate + H(+)</text>
        <dbReference type="Rhea" id="RHEA:22384"/>
        <dbReference type="ChEBI" id="CHEBI:15377"/>
        <dbReference type="ChEBI" id="CHEBI:15378"/>
        <dbReference type="ChEBI" id="CHEBI:43474"/>
        <dbReference type="ChEBI" id="CHEBI:58130"/>
        <dbReference type="ChEBI" id="CHEBI:58628"/>
        <dbReference type="EC" id="3.6.1.52"/>
    </reaction>
    <physiologicalReaction direction="left-to-right" evidence="4">
        <dbReference type="Rhea" id="RHEA:22385"/>
    </physiologicalReaction>
</comment>
<dbReference type="PANTHER" id="PTHR31126:SF46">
    <property type="entry name" value="TYROSINE-PROTEIN PHOSPHATASE DSP5"/>
    <property type="match status" value="1"/>
</dbReference>
<dbReference type="InterPro" id="IPR004861">
    <property type="entry name" value="Siw14-like"/>
</dbReference>
<comment type="catalytic activity">
    <reaction evidence="7">
        <text>6-diphospho-1D-myo-inositol pentakisphosphate + H2O = 1D-myo-inositol hexakisphosphate + phosphate + H(+)</text>
        <dbReference type="Rhea" id="RHEA:79703"/>
        <dbReference type="ChEBI" id="CHEBI:15377"/>
        <dbReference type="ChEBI" id="CHEBI:15378"/>
        <dbReference type="ChEBI" id="CHEBI:43474"/>
        <dbReference type="ChEBI" id="CHEBI:58130"/>
        <dbReference type="ChEBI" id="CHEBI:230534"/>
        <dbReference type="EC" id="3.6.1.52"/>
    </reaction>
    <physiologicalReaction direction="left-to-right" evidence="7">
        <dbReference type="Rhea" id="RHEA:79704"/>
    </physiologicalReaction>
</comment>
<evidence type="ECO:0000259" key="9">
    <source>
        <dbReference type="PROSITE" id="PS50054"/>
    </source>
</evidence>
<dbReference type="InParanoid" id="A0A6P3ZDK3"/>
<dbReference type="GO" id="GO:0016791">
    <property type="term" value="F:phosphatase activity"/>
    <property type="evidence" value="ECO:0007669"/>
    <property type="project" value="InterPro"/>
</dbReference>
<dbReference type="Pfam" id="PF03162">
    <property type="entry name" value="Y_phosphatase2"/>
    <property type="match status" value="1"/>
</dbReference>
<accession>A0A6P3ZDK3</accession>
<dbReference type="SUPFAM" id="SSF52799">
    <property type="entry name" value="(Phosphotyrosine protein) phosphatases II"/>
    <property type="match status" value="1"/>
</dbReference>
<dbReference type="GeneID" id="107412514"/>
<dbReference type="GO" id="GO:0052847">
    <property type="term" value="F:inositol-1,5-bisdiphosphate-2,3,4,6-tetrakisphosphate 5-diphosphatase activity"/>
    <property type="evidence" value="ECO:0007669"/>
    <property type="project" value="UniProtKB-ARBA"/>
</dbReference>
<dbReference type="InterPro" id="IPR016130">
    <property type="entry name" value="Tyr_Pase_AS"/>
</dbReference>
<feature type="domain" description="Tyrosine-protein phosphatase" evidence="9">
    <location>
        <begin position="81"/>
        <end position="246"/>
    </location>
</feature>